<keyword evidence="2" id="KW-1185">Reference proteome</keyword>
<evidence type="ECO:0000313" key="1">
    <source>
        <dbReference type="EMBL" id="KSV59161.1"/>
    </source>
</evidence>
<dbReference type="AlphaFoldDB" id="A0A0V8QGE6"/>
<gene>
    <name evidence="1" type="ORF">ASU35_10415</name>
</gene>
<dbReference type="EMBL" id="LNAM01000152">
    <property type="protein sequence ID" value="KSV59161.1"/>
    <property type="molecule type" value="Genomic_DNA"/>
</dbReference>
<dbReference type="STRING" id="290052.ASU35_10415"/>
<name>A0A0V8QGE6_9FIRM</name>
<reference evidence="1 2" key="1">
    <citation type="submission" date="2015-11" db="EMBL/GenBank/DDBJ databases">
        <title>Butyribacter intestini gen. nov., sp. nov., a butyric acid-producing bacterium of the family Lachnospiraceae isolated from the human faeces.</title>
        <authorList>
            <person name="Zou Y."/>
            <person name="Xue W."/>
            <person name="Luo G."/>
            <person name="Lv M."/>
        </authorList>
    </citation>
    <scope>NUCLEOTIDE SEQUENCE [LARGE SCALE GENOMIC DNA]</scope>
    <source>
        <strain evidence="1 2">ACET-33324</strain>
    </source>
</reference>
<proteinExistence type="predicted"/>
<accession>A0A0V8QGE6</accession>
<comment type="caution">
    <text evidence="1">The sequence shown here is derived from an EMBL/GenBank/DDBJ whole genome shotgun (WGS) entry which is preliminary data.</text>
</comment>
<organism evidence="1 2">
    <name type="scientific">Acetivibrio ethanolgignens</name>
    <dbReference type="NCBI Taxonomy" id="290052"/>
    <lineage>
        <taxon>Bacteria</taxon>
        <taxon>Bacillati</taxon>
        <taxon>Bacillota</taxon>
        <taxon>Clostridia</taxon>
        <taxon>Eubacteriales</taxon>
        <taxon>Oscillospiraceae</taxon>
        <taxon>Acetivibrio</taxon>
    </lineage>
</organism>
<dbReference type="Proteomes" id="UP000054874">
    <property type="component" value="Unassembled WGS sequence"/>
</dbReference>
<dbReference type="RefSeq" id="WP_058352632.1">
    <property type="nucleotide sequence ID" value="NZ_CABMMD010000152.1"/>
</dbReference>
<protein>
    <submittedName>
        <fullName evidence="1">Uncharacterized protein</fullName>
    </submittedName>
</protein>
<sequence length="179" mass="20479">MVKRSAFGIEGNNTIVQLVTEIEWNLGFSREAKAVYAQRIQEALHERVLDVTTASPEPRGFALSPHVLEAYDSKGQTVMEFVQEMEDLCGPSSLQNGLVFCYVYCRSIRDTSAIDEYKWFSDVFHNPDKGYTNTQAFSAAVLKLMKEHGELKRLDSFQDFKQWWQSLQVVTKERGIANE</sequence>
<evidence type="ECO:0000313" key="2">
    <source>
        <dbReference type="Proteomes" id="UP000054874"/>
    </source>
</evidence>